<evidence type="ECO:0000313" key="12">
    <source>
        <dbReference type="EMBL" id="MBB6035546.1"/>
    </source>
</evidence>
<comment type="subcellular location">
    <subcellularLocation>
        <location evidence="9">Cytoplasm</location>
    </subcellularLocation>
</comment>
<dbReference type="Gene3D" id="3.40.47.10">
    <property type="match status" value="1"/>
</dbReference>
<protein>
    <recommendedName>
        <fullName evidence="9">Beta-ketoacyl-[acyl-carrier-protein] synthase III</fullName>
        <shortName evidence="9">Beta-ketoacyl-ACP synthase III</shortName>
        <shortName evidence="9">KAS III</shortName>
        <ecNumber evidence="9">2.3.1.180</ecNumber>
    </recommendedName>
    <alternativeName>
        <fullName evidence="9">3-oxoacyl-[acyl-carrier-protein] synthase 3</fullName>
    </alternativeName>
    <alternativeName>
        <fullName evidence="9">3-oxoacyl-[acyl-carrier-protein] synthase III</fullName>
    </alternativeName>
</protein>
<keyword evidence="5 9" id="KW-0276">Fatty acid metabolism</keyword>
<comment type="function">
    <text evidence="9">Catalyzes the condensation reaction of fatty acid synthesis by the addition to an acyl acceptor of two carbons from malonyl-ACP. Catalyzes the first condensation reaction which initiates fatty acid synthesis and may therefore play a role in governing the total rate of fatty acid production. Possesses both acetoacetyl-ACP synthase and acetyl transacylase activities. Its substrate specificity determines the biosynthesis of branched-chain and/or straight-chain of fatty acids.</text>
</comment>
<evidence type="ECO:0000256" key="8">
    <source>
        <dbReference type="ARBA" id="ARBA00023315"/>
    </source>
</evidence>
<comment type="pathway">
    <text evidence="9">Lipid metabolism; fatty acid biosynthesis.</text>
</comment>
<dbReference type="SUPFAM" id="SSF53901">
    <property type="entry name" value="Thiolase-like"/>
    <property type="match status" value="1"/>
</dbReference>
<proteinExistence type="inferred from homology"/>
<dbReference type="NCBIfam" id="TIGR00747">
    <property type="entry name" value="fabH"/>
    <property type="match status" value="1"/>
</dbReference>
<evidence type="ECO:0000259" key="10">
    <source>
        <dbReference type="Pfam" id="PF08541"/>
    </source>
</evidence>
<dbReference type="GO" id="GO:0044550">
    <property type="term" value="P:secondary metabolite biosynthetic process"/>
    <property type="evidence" value="ECO:0007669"/>
    <property type="project" value="TreeGrafter"/>
</dbReference>
<evidence type="ECO:0000256" key="2">
    <source>
        <dbReference type="ARBA" id="ARBA00022490"/>
    </source>
</evidence>
<accession>A0A841FH56</accession>
<gene>
    <name evidence="9" type="primary">fabH</name>
    <name evidence="12" type="ORF">HNR73_003410</name>
</gene>
<reference evidence="12 13" key="1">
    <citation type="submission" date="2020-08" db="EMBL/GenBank/DDBJ databases">
        <title>Genomic Encyclopedia of Type Strains, Phase IV (KMG-IV): sequencing the most valuable type-strain genomes for metagenomic binning, comparative biology and taxonomic classification.</title>
        <authorList>
            <person name="Goeker M."/>
        </authorList>
    </citation>
    <scope>NUCLEOTIDE SEQUENCE [LARGE SCALE GENOMIC DNA]</scope>
    <source>
        <strain evidence="12 13">YIM 65646</strain>
    </source>
</reference>
<feature type="region of interest" description="ACP-binding" evidence="9">
    <location>
        <begin position="253"/>
        <end position="257"/>
    </location>
</feature>
<feature type="active site" evidence="9">
    <location>
        <position position="252"/>
    </location>
</feature>
<organism evidence="12 13">
    <name type="scientific">Phytomonospora endophytica</name>
    <dbReference type="NCBI Taxonomy" id="714109"/>
    <lineage>
        <taxon>Bacteria</taxon>
        <taxon>Bacillati</taxon>
        <taxon>Actinomycetota</taxon>
        <taxon>Actinomycetes</taxon>
        <taxon>Micromonosporales</taxon>
        <taxon>Micromonosporaceae</taxon>
        <taxon>Phytomonospora</taxon>
    </lineage>
</organism>
<evidence type="ECO:0000313" key="13">
    <source>
        <dbReference type="Proteomes" id="UP000548476"/>
    </source>
</evidence>
<dbReference type="PANTHER" id="PTHR34069:SF2">
    <property type="entry name" value="BETA-KETOACYL-[ACYL-CARRIER-PROTEIN] SYNTHASE III"/>
    <property type="match status" value="1"/>
</dbReference>
<keyword evidence="8 9" id="KW-0012">Acyltransferase</keyword>
<evidence type="ECO:0000256" key="1">
    <source>
        <dbReference type="ARBA" id="ARBA00008642"/>
    </source>
</evidence>
<evidence type="ECO:0000256" key="7">
    <source>
        <dbReference type="ARBA" id="ARBA00023160"/>
    </source>
</evidence>
<feature type="active site" evidence="9">
    <location>
        <position position="282"/>
    </location>
</feature>
<dbReference type="Pfam" id="PF08545">
    <property type="entry name" value="ACP_syn_III"/>
    <property type="match status" value="1"/>
</dbReference>
<dbReference type="InterPro" id="IPR016039">
    <property type="entry name" value="Thiolase-like"/>
</dbReference>
<keyword evidence="9" id="KW-0511">Multifunctional enzyme</keyword>
<dbReference type="GO" id="GO:0033818">
    <property type="term" value="F:beta-ketoacyl-acyl-carrier-protein synthase III activity"/>
    <property type="evidence" value="ECO:0007669"/>
    <property type="project" value="UniProtKB-UniRule"/>
</dbReference>
<evidence type="ECO:0000259" key="11">
    <source>
        <dbReference type="Pfam" id="PF08545"/>
    </source>
</evidence>
<dbReference type="GO" id="GO:0006633">
    <property type="term" value="P:fatty acid biosynthetic process"/>
    <property type="evidence" value="ECO:0007669"/>
    <property type="project" value="UniProtKB-UniRule"/>
</dbReference>
<evidence type="ECO:0000256" key="9">
    <source>
        <dbReference type="HAMAP-Rule" id="MF_01815"/>
    </source>
</evidence>
<keyword evidence="6 9" id="KW-0443">Lipid metabolism</keyword>
<dbReference type="GO" id="GO:0005737">
    <property type="term" value="C:cytoplasm"/>
    <property type="evidence" value="ECO:0007669"/>
    <property type="project" value="UniProtKB-SubCell"/>
</dbReference>
<sequence length="332" mass="34197">MPVSAVLTGLSGWLPPRAVDNAELIERFGLEADWIPQRTGILSRRHVDPGVATSDLAVRAAAPLVAAEPGRIDTVVLATMTPDNPCPATAPVVAAALGLTGAAAFDVNAACAGYVYALATATSLVVSGVAERVLVIGADAMSTIVDPGDRNTAVIFGDGAAAALIEAAPDGPGSFGPFDLGGDGGQAGLITIPAGGSRQRSDGTEVEPGDHFLQMAGLQVFRQAVERMASSSARALKQAGLRASDVDWLVAHQANRRILDAVADRLGVPADRRAVHLDRVGNTSGASIPLALWDLWRDGRVKPGDRILVTSFGAGLAWGSTTLTWPSRPLIP</sequence>
<dbReference type="CDD" id="cd00830">
    <property type="entry name" value="KAS_III"/>
    <property type="match status" value="1"/>
</dbReference>
<keyword evidence="2 9" id="KW-0963">Cytoplasm</keyword>
<dbReference type="EMBL" id="JACHGT010000007">
    <property type="protein sequence ID" value="MBB6035546.1"/>
    <property type="molecule type" value="Genomic_DNA"/>
</dbReference>
<evidence type="ECO:0000256" key="3">
    <source>
        <dbReference type="ARBA" id="ARBA00022516"/>
    </source>
</evidence>
<keyword evidence="3 9" id="KW-0444">Lipid biosynthesis</keyword>
<comment type="catalytic activity">
    <reaction evidence="9">
        <text>malonyl-[ACP] + acetyl-CoA + H(+) = 3-oxobutanoyl-[ACP] + CO2 + CoA</text>
        <dbReference type="Rhea" id="RHEA:12080"/>
        <dbReference type="Rhea" id="RHEA-COMP:9623"/>
        <dbReference type="Rhea" id="RHEA-COMP:9625"/>
        <dbReference type="ChEBI" id="CHEBI:15378"/>
        <dbReference type="ChEBI" id="CHEBI:16526"/>
        <dbReference type="ChEBI" id="CHEBI:57287"/>
        <dbReference type="ChEBI" id="CHEBI:57288"/>
        <dbReference type="ChEBI" id="CHEBI:78449"/>
        <dbReference type="ChEBI" id="CHEBI:78450"/>
        <dbReference type="EC" id="2.3.1.180"/>
    </reaction>
</comment>
<dbReference type="UniPathway" id="UPA00094"/>
<evidence type="ECO:0000256" key="4">
    <source>
        <dbReference type="ARBA" id="ARBA00022679"/>
    </source>
</evidence>
<keyword evidence="7 9" id="KW-0275">Fatty acid biosynthesis</keyword>
<dbReference type="AlphaFoldDB" id="A0A841FH56"/>
<feature type="active site" evidence="9">
    <location>
        <position position="111"/>
    </location>
</feature>
<comment type="similarity">
    <text evidence="1 9">Belongs to the thiolase-like superfamily. FabH family.</text>
</comment>
<dbReference type="Proteomes" id="UP000548476">
    <property type="component" value="Unassembled WGS sequence"/>
</dbReference>
<dbReference type="Pfam" id="PF08541">
    <property type="entry name" value="ACP_syn_III_C"/>
    <property type="match status" value="1"/>
</dbReference>
<comment type="domain">
    <text evidence="9">The last Arg residue of the ACP-binding site is essential for the weak association between ACP/AcpP and FabH.</text>
</comment>
<comment type="subunit">
    <text evidence="9">Homodimer.</text>
</comment>
<dbReference type="InterPro" id="IPR004655">
    <property type="entry name" value="FabH"/>
</dbReference>
<comment type="caution">
    <text evidence="12">The sequence shown here is derived from an EMBL/GenBank/DDBJ whole genome shotgun (WGS) entry which is preliminary data.</text>
</comment>
<dbReference type="GO" id="GO:0004315">
    <property type="term" value="F:3-oxoacyl-[acyl-carrier-protein] synthase activity"/>
    <property type="evidence" value="ECO:0007669"/>
    <property type="project" value="InterPro"/>
</dbReference>
<keyword evidence="4 9" id="KW-0808">Transferase</keyword>
<dbReference type="RefSeq" id="WP_203686817.1">
    <property type="nucleotide sequence ID" value="NZ_BONT01000083.1"/>
</dbReference>
<dbReference type="InterPro" id="IPR013747">
    <property type="entry name" value="ACP_syn_III_C"/>
</dbReference>
<feature type="domain" description="Beta-ketoacyl-[acyl-carrier-protein] synthase III N-terminal" evidence="11">
    <location>
        <begin position="105"/>
        <end position="184"/>
    </location>
</feature>
<dbReference type="NCBIfam" id="NF006829">
    <property type="entry name" value="PRK09352.1"/>
    <property type="match status" value="1"/>
</dbReference>
<evidence type="ECO:0000256" key="5">
    <source>
        <dbReference type="ARBA" id="ARBA00022832"/>
    </source>
</evidence>
<name>A0A841FH56_9ACTN</name>
<dbReference type="PANTHER" id="PTHR34069">
    <property type="entry name" value="3-OXOACYL-[ACYL-CARRIER-PROTEIN] SYNTHASE 3"/>
    <property type="match status" value="1"/>
</dbReference>
<evidence type="ECO:0000256" key="6">
    <source>
        <dbReference type="ARBA" id="ARBA00023098"/>
    </source>
</evidence>
<keyword evidence="13" id="KW-1185">Reference proteome</keyword>
<dbReference type="EC" id="2.3.1.180" evidence="9"/>
<feature type="domain" description="Beta-ketoacyl-[acyl-carrier-protein] synthase III C-terminal" evidence="10">
    <location>
        <begin position="236"/>
        <end position="325"/>
    </location>
</feature>
<dbReference type="InterPro" id="IPR013751">
    <property type="entry name" value="ACP_syn_III_N"/>
</dbReference>
<dbReference type="HAMAP" id="MF_01815">
    <property type="entry name" value="FabH"/>
    <property type="match status" value="1"/>
</dbReference>